<dbReference type="Pfam" id="PF14833">
    <property type="entry name" value="NAD_binding_11"/>
    <property type="match status" value="1"/>
</dbReference>
<dbReference type="EMBL" id="JAVHUY010000011">
    <property type="protein sequence ID" value="MDQ7905555.1"/>
    <property type="molecule type" value="Genomic_DNA"/>
</dbReference>
<dbReference type="EC" id="1.1.-.-" evidence="7"/>
<dbReference type="Proteomes" id="UP001230908">
    <property type="component" value="Unassembled WGS sequence"/>
</dbReference>
<dbReference type="Gene3D" id="1.10.1040.10">
    <property type="entry name" value="N-(1-d-carboxylethyl)-l-norvaline Dehydrogenase, domain 2"/>
    <property type="match status" value="1"/>
</dbReference>
<dbReference type="GO" id="GO:0016491">
    <property type="term" value="F:oxidoreductase activity"/>
    <property type="evidence" value="ECO:0007669"/>
    <property type="project" value="UniProtKB-KW"/>
</dbReference>
<feature type="region of interest" description="Disordered" evidence="4">
    <location>
        <begin position="301"/>
        <end position="325"/>
    </location>
</feature>
<sequence>MDSRTPGMAVCVVGLGHLGGAVAARLAATGFQTYGFDIAAAARDRSAAAGVRVRDRLPDAVAGADAVITSLPDGAAVTEAWLGQGGLVESARPGTYLIELSTIGPDTMRAVAGPAAAAGLKPVDAPVSGGPMDAAKGQLVVIAGGDEPDIAAVQPVLRAVAGAVHLSGPLGTAKAVKLVNNLITNATVLVSAEAFQIGVAAGLAPRRLFDLLSQMGGGRSHHFQKRFPWVLERDFDARFSIRLAEKDFRLGLELADRVGVPPPAASAIRSIYAVAVAEGLADDDIVGLVRLYERWTRPPGAVEAPAAASPDPVESAVTGDGRQRR</sequence>
<accession>A0ABU0ZH00</accession>
<dbReference type="InterPro" id="IPR029154">
    <property type="entry name" value="HIBADH-like_NADP-bd"/>
</dbReference>
<dbReference type="Gene3D" id="3.40.50.720">
    <property type="entry name" value="NAD(P)-binding Rossmann-like Domain"/>
    <property type="match status" value="1"/>
</dbReference>
<evidence type="ECO:0000256" key="3">
    <source>
        <dbReference type="ARBA" id="ARBA00023027"/>
    </source>
</evidence>
<dbReference type="PANTHER" id="PTHR43060:SF15">
    <property type="entry name" value="3-HYDROXYISOBUTYRATE DEHYDROGENASE-LIKE 1, MITOCHONDRIAL-RELATED"/>
    <property type="match status" value="1"/>
</dbReference>
<dbReference type="RefSeq" id="WP_308712828.1">
    <property type="nucleotide sequence ID" value="NZ_JAVHUY010000011.1"/>
</dbReference>
<dbReference type="SUPFAM" id="SSF51735">
    <property type="entry name" value="NAD(P)-binding Rossmann-fold domains"/>
    <property type="match status" value="1"/>
</dbReference>
<dbReference type="Pfam" id="PF03446">
    <property type="entry name" value="NAD_binding_2"/>
    <property type="match status" value="1"/>
</dbReference>
<gene>
    <name evidence="7" type="ORF">RB614_13605</name>
</gene>
<reference evidence="7 8" key="1">
    <citation type="submission" date="2023-08" db="EMBL/GenBank/DDBJ databases">
        <title>Phytohabitans sansha sp. nov., isolated from marine sediment.</title>
        <authorList>
            <person name="Zhao Y."/>
            <person name="Yi K."/>
        </authorList>
    </citation>
    <scope>NUCLEOTIDE SEQUENCE [LARGE SCALE GENOMIC DNA]</scope>
    <source>
        <strain evidence="7 8">ZYX-F-186</strain>
    </source>
</reference>
<proteinExistence type="inferred from homology"/>
<evidence type="ECO:0000256" key="2">
    <source>
        <dbReference type="ARBA" id="ARBA00023002"/>
    </source>
</evidence>
<evidence type="ECO:0000259" key="6">
    <source>
        <dbReference type="Pfam" id="PF14833"/>
    </source>
</evidence>
<protein>
    <submittedName>
        <fullName evidence="7">NAD(P)-dependent oxidoreductase</fullName>
        <ecNumber evidence="7">1.1.-.-</ecNumber>
    </submittedName>
</protein>
<evidence type="ECO:0000256" key="1">
    <source>
        <dbReference type="ARBA" id="ARBA00009080"/>
    </source>
</evidence>
<comment type="similarity">
    <text evidence="1">Belongs to the HIBADH-related family.</text>
</comment>
<evidence type="ECO:0000256" key="4">
    <source>
        <dbReference type="SAM" id="MobiDB-lite"/>
    </source>
</evidence>
<dbReference type="InterPro" id="IPR015815">
    <property type="entry name" value="HIBADH-related"/>
</dbReference>
<evidence type="ECO:0000313" key="8">
    <source>
        <dbReference type="Proteomes" id="UP001230908"/>
    </source>
</evidence>
<evidence type="ECO:0000259" key="5">
    <source>
        <dbReference type="Pfam" id="PF03446"/>
    </source>
</evidence>
<dbReference type="PANTHER" id="PTHR43060">
    <property type="entry name" value="3-HYDROXYISOBUTYRATE DEHYDROGENASE-LIKE 1, MITOCHONDRIAL-RELATED"/>
    <property type="match status" value="1"/>
</dbReference>
<dbReference type="InterPro" id="IPR036291">
    <property type="entry name" value="NAD(P)-bd_dom_sf"/>
</dbReference>
<feature type="domain" description="6-phosphogluconate dehydrogenase NADP-binding" evidence="5">
    <location>
        <begin position="10"/>
        <end position="165"/>
    </location>
</feature>
<dbReference type="PIRSF" id="PIRSF000103">
    <property type="entry name" value="HIBADH"/>
    <property type="match status" value="1"/>
</dbReference>
<keyword evidence="2 7" id="KW-0560">Oxidoreductase</keyword>
<keyword evidence="8" id="KW-1185">Reference proteome</keyword>
<dbReference type="InterPro" id="IPR008927">
    <property type="entry name" value="6-PGluconate_DH-like_C_sf"/>
</dbReference>
<name>A0ABU0ZH00_9ACTN</name>
<comment type="caution">
    <text evidence="7">The sequence shown here is derived from an EMBL/GenBank/DDBJ whole genome shotgun (WGS) entry which is preliminary data.</text>
</comment>
<dbReference type="InterPro" id="IPR013328">
    <property type="entry name" value="6PGD_dom2"/>
</dbReference>
<feature type="domain" description="3-hydroxyisobutyrate dehydrogenase-like NAD-binding" evidence="6">
    <location>
        <begin position="171"/>
        <end position="292"/>
    </location>
</feature>
<keyword evidence="3" id="KW-0520">NAD</keyword>
<evidence type="ECO:0000313" key="7">
    <source>
        <dbReference type="EMBL" id="MDQ7905555.1"/>
    </source>
</evidence>
<organism evidence="7 8">
    <name type="scientific">Phytohabitans maris</name>
    <dbReference type="NCBI Taxonomy" id="3071409"/>
    <lineage>
        <taxon>Bacteria</taxon>
        <taxon>Bacillati</taxon>
        <taxon>Actinomycetota</taxon>
        <taxon>Actinomycetes</taxon>
        <taxon>Micromonosporales</taxon>
        <taxon>Micromonosporaceae</taxon>
    </lineage>
</organism>
<dbReference type="SUPFAM" id="SSF48179">
    <property type="entry name" value="6-phosphogluconate dehydrogenase C-terminal domain-like"/>
    <property type="match status" value="1"/>
</dbReference>
<dbReference type="InterPro" id="IPR006115">
    <property type="entry name" value="6PGDH_NADP-bd"/>
</dbReference>